<evidence type="ECO:0000259" key="2">
    <source>
        <dbReference type="Pfam" id="PF07584"/>
    </source>
</evidence>
<evidence type="ECO:0000313" key="4">
    <source>
        <dbReference type="Proteomes" id="UP000632273"/>
    </source>
</evidence>
<evidence type="ECO:0000256" key="1">
    <source>
        <dbReference type="SAM" id="Phobius"/>
    </source>
</evidence>
<accession>A0ABQ1TW60</accession>
<name>A0ABQ1TW60_9BACT</name>
<dbReference type="Pfam" id="PF07584">
    <property type="entry name" value="BatA"/>
    <property type="match status" value="1"/>
</dbReference>
<comment type="caution">
    <text evidence="3">The sequence shown here is derived from an EMBL/GenBank/DDBJ whole genome shotgun (WGS) entry which is preliminary data.</text>
</comment>
<feature type="domain" description="Aerotolerance regulator N-terminal" evidence="2">
    <location>
        <begin position="2"/>
        <end position="62"/>
    </location>
</feature>
<feature type="transmembrane region" description="Helical" evidence="1">
    <location>
        <begin position="42"/>
        <end position="60"/>
    </location>
</feature>
<dbReference type="EMBL" id="BMHT01000002">
    <property type="protein sequence ID" value="GGF05026.1"/>
    <property type="molecule type" value="Genomic_DNA"/>
</dbReference>
<dbReference type="NCBIfam" id="TIGR02226">
    <property type="entry name" value="two_anch"/>
    <property type="match status" value="1"/>
</dbReference>
<keyword evidence="4" id="KW-1185">Reference proteome</keyword>
<evidence type="ECO:0000313" key="3">
    <source>
        <dbReference type="EMBL" id="GGF05026.1"/>
    </source>
</evidence>
<dbReference type="Proteomes" id="UP000632273">
    <property type="component" value="Unassembled WGS sequence"/>
</dbReference>
<reference evidence="4" key="1">
    <citation type="journal article" date="2019" name="Int. J. Syst. Evol. Microbiol.">
        <title>The Global Catalogue of Microorganisms (GCM) 10K type strain sequencing project: providing services to taxonomists for standard genome sequencing and annotation.</title>
        <authorList>
            <consortium name="The Broad Institute Genomics Platform"/>
            <consortium name="The Broad Institute Genome Sequencing Center for Infectious Disease"/>
            <person name="Wu L."/>
            <person name="Ma J."/>
        </authorList>
    </citation>
    <scope>NUCLEOTIDE SEQUENCE [LARGE SCALE GENOMIC DNA]</scope>
    <source>
        <strain evidence="4">CGMCC 1.15197</strain>
    </source>
</reference>
<sequence length="507" mass="55140">MLVPVAIHLWNRRPGRLVQVGSLRWLSTAANRRMRNLKLEQWLLLLLRAAIIAVLALALADPARRLLPPPRHGQVLLSPDLLHSTSLVAVRSTVDSLRRQGYELRQLGPGLPRLSAAQWRRFDSLATAINTPSDFKPSPDNLWARVQQAADSLPERPLRVFTLANQRAFQGTRPALPAAVRWQTVPSPDSSSWLQAAYKLPTADSLRLVLGFSNEAATTFRTLVVAASSASGGEIRVANLPPLRYEPRSDGQAVLRPESGEAVPVQTAALRLTIYYDAAHAQDGKYLRAALRAASLGLPTAPLLTVSTTPPATNQHFDWLFWLSDAPVPAAWQGLVSQGLHLWQEAPTAGIATETTLAQPSAQPIRLLRRDTLKASQAGTALWTDGLGQPVLTRNAQEQGAHYRLHTRLHPAWSELGSSPELPALLLNVLQPAPLPSADSPHDRRSLALSQIVAIGQAAAPSGHATTPNRPLQSDLRPWVVVLAALLFGLERWLAQRRLASSPSATV</sequence>
<proteinExistence type="predicted"/>
<dbReference type="InterPro" id="IPR024163">
    <property type="entry name" value="Aerotolerance_reg_N"/>
</dbReference>
<gene>
    <name evidence="3" type="ORF">GCM10011383_15210</name>
</gene>
<keyword evidence="1" id="KW-1133">Transmembrane helix</keyword>
<keyword evidence="1" id="KW-0472">Membrane</keyword>
<protein>
    <recommendedName>
        <fullName evidence="2">Aerotolerance regulator N-terminal domain-containing protein</fullName>
    </recommendedName>
</protein>
<organism evidence="3 4">
    <name type="scientific">Hymenobacter cavernae</name>
    <dbReference type="NCBI Taxonomy" id="2044852"/>
    <lineage>
        <taxon>Bacteria</taxon>
        <taxon>Pseudomonadati</taxon>
        <taxon>Bacteroidota</taxon>
        <taxon>Cytophagia</taxon>
        <taxon>Cytophagales</taxon>
        <taxon>Hymenobacteraceae</taxon>
        <taxon>Hymenobacter</taxon>
    </lineage>
</organism>
<keyword evidence="1" id="KW-0812">Transmembrane</keyword>
<dbReference type="InterPro" id="IPR011933">
    <property type="entry name" value="Double_TM_dom"/>
</dbReference>